<evidence type="ECO:0000313" key="2">
    <source>
        <dbReference type="EMBL" id="KYQ51621.1"/>
    </source>
</evidence>
<evidence type="ECO:0000313" key="3">
    <source>
        <dbReference type="Proteomes" id="UP000075809"/>
    </source>
</evidence>
<sequence>SSTFFNNTICDRVSLFFFGGRYAYKLLFHWNGHMFLDSYWHRLFHGHRYDFLHRIWDLLLNWNCNGFHNRHRNMLDDRHMNRIRLSNSYRYRMRHGTLPIFFITGTGTGFVTSTCSLIGTA</sequence>
<gene>
    <name evidence="2" type="ORF">ALC60_09268</name>
</gene>
<reference evidence="2 3" key="1">
    <citation type="submission" date="2015-09" db="EMBL/GenBank/DDBJ databases">
        <title>Trachymyrmex zeteki WGS genome.</title>
        <authorList>
            <person name="Nygaard S."/>
            <person name="Hu H."/>
            <person name="Boomsma J."/>
            <person name="Zhang G."/>
        </authorList>
    </citation>
    <scope>NUCLEOTIDE SEQUENCE [LARGE SCALE GENOMIC DNA]</scope>
    <source>
        <strain evidence="2">Tzet28-1</strain>
        <tissue evidence="2">Whole body</tissue>
    </source>
</reference>
<keyword evidence="1" id="KW-1133">Transmembrane helix</keyword>
<organism evidence="2 3">
    <name type="scientific">Mycetomoellerius zeteki</name>
    <dbReference type="NCBI Taxonomy" id="64791"/>
    <lineage>
        <taxon>Eukaryota</taxon>
        <taxon>Metazoa</taxon>
        <taxon>Ecdysozoa</taxon>
        <taxon>Arthropoda</taxon>
        <taxon>Hexapoda</taxon>
        <taxon>Insecta</taxon>
        <taxon>Pterygota</taxon>
        <taxon>Neoptera</taxon>
        <taxon>Endopterygota</taxon>
        <taxon>Hymenoptera</taxon>
        <taxon>Apocrita</taxon>
        <taxon>Aculeata</taxon>
        <taxon>Formicoidea</taxon>
        <taxon>Formicidae</taxon>
        <taxon>Myrmicinae</taxon>
        <taxon>Mycetomoellerius</taxon>
    </lineage>
</organism>
<feature type="non-terminal residue" evidence="2">
    <location>
        <position position="1"/>
    </location>
</feature>
<dbReference type="EMBL" id="KQ982723">
    <property type="protein sequence ID" value="KYQ51621.1"/>
    <property type="molecule type" value="Genomic_DNA"/>
</dbReference>
<evidence type="ECO:0000256" key="1">
    <source>
        <dbReference type="SAM" id="Phobius"/>
    </source>
</evidence>
<accession>A0A151WV94</accession>
<feature type="transmembrane region" description="Helical" evidence="1">
    <location>
        <begin position="98"/>
        <end position="119"/>
    </location>
</feature>
<keyword evidence="1" id="KW-0812">Transmembrane</keyword>
<dbReference type="AlphaFoldDB" id="A0A151WV94"/>
<keyword evidence="1" id="KW-0472">Membrane</keyword>
<proteinExistence type="predicted"/>
<dbReference type="Proteomes" id="UP000075809">
    <property type="component" value="Unassembled WGS sequence"/>
</dbReference>
<protein>
    <submittedName>
        <fullName evidence="2">Uncharacterized protein</fullName>
    </submittedName>
</protein>
<keyword evidence="3" id="KW-1185">Reference proteome</keyword>
<name>A0A151WV94_9HYME</name>